<dbReference type="AlphaFoldDB" id="A0A6I2MFB6"/>
<gene>
    <name evidence="1" type="ORF">GJU41_21200</name>
</gene>
<proteinExistence type="predicted"/>
<evidence type="ECO:0000313" key="1">
    <source>
        <dbReference type="EMBL" id="MRX56479.1"/>
    </source>
</evidence>
<reference evidence="1 2" key="1">
    <citation type="submission" date="2019-11" db="EMBL/GenBank/DDBJ databases">
        <title>Bacillus idriensis genome.</title>
        <authorList>
            <person name="Konopka E.N."/>
            <person name="Newman J.D."/>
        </authorList>
    </citation>
    <scope>NUCLEOTIDE SEQUENCE [LARGE SCALE GENOMIC DNA]</scope>
    <source>
        <strain evidence="1 2">DSM 19097</strain>
    </source>
</reference>
<dbReference type="Gene3D" id="3.30.450.150">
    <property type="entry name" value="Haem-degrading domain"/>
    <property type="match status" value="1"/>
</dbReference>
<keyword evidence="2" id="KW-1185">Reference proteome</keyword>
<accession>A0A6I2MFB6</accession>
<dbReference type="RefSeq" id="WP_154319492.1">
    <property type="nucleotide sequence ID" value="NZ_CAJFZX010000001.1"/>
</dbReference>
<evidence type="ECO:0000313" key="2">
    <source>
        <dbReference type="Proteomes" id="UP000441585"/>
    </source>
</evidence>
<dbReference type="EMBL" id="WKKF01000012">
    <property type="protein sequence ID" value="MRX56479.1"/>
    <property type="molecule type" value="Genomic_DNA"/>
</dbReference>
<sequence>MKFDTFTSEEALSLGMILVNYAEENNKAAAIHIERNRVQLFTHLTHL</sequence>
<dbReference type="InterPro" id="IPR038084">
    <property type="entry name" value="PduO/GlcC-like_sf"/>
</dbReference>
<organism evidence="1 2">
    <name type="scientific">Metabacillus idriensis</name>
    <dbReference type="NCBI Taxonomy" id="324768"/>
    <lineage>
        <taxon>Bacteria</taxon>
        <taxon>Bacillati</taxon>
        <taxon>Bacillota</taxon>
        <taxon>Bacilli</taxon>
        <taxon>Bacillales</taxon>
        <taxon>Bacillaceae</taxon>
        <taxon>Metabacillus</taxon>
    </lineage>
</organism>
<dbReference type="Proteomes" id="UP000441585">
    <property type="component" value="Unassembled WGS sequence"/>
</dbReference>
<protein>
    <submittedName>
        <fullName evidence="1">Uncharacterized protein</fullName>
    </submittedName>
</protein>
<name>A0A6I2MFB6_9BACI</name>
<comment type="caution">
    <text evidence="1">The sequence shown here is derived from an EMBL/GenBank/DDBJ whole genome shotgun (WGS) entry which is preliminary data.</text>
</comment>